<organism evidence="3 4">
    <name type="scientific">Hortaea werneckii</name>
    <name type="common">Black yeast</name>
    <name type="synonym">Cladosporium werneckii</name>
    <dbReference type="NCBI Taxonomy" id="91943"/>
    <lineage>
        <taxon>Eukaryota</taxon>
        <taxon>Fungi</taxon>
        <taxon>Dikarya</taxon>
        <taxon>Ascomycota</taxon>
        <taxon>Pezizomycotina</taxon>
        <taxon>Dothideomycetes</taxon>
        <taxon>Dothideomycetidae</taxon>
        <taxon>Mycosphaerellales</taxon>
        <taxon>Teratosphaeriaceae</taxon>
        <taxon>Hortaea</taxon>
    </lineage>
</organism>
<dbReference type="GO" id="GO:0016740">
    <property type="term" value="F:transferase activity"/>
    <property type="evidence" value="ECO:0007669"/>
    <property type="project" value="UniProtKB-KW"/>
</dbReference>
<evidence type="ECO:0000256" key="2">
    <source>
        <dbReference type="ARBA" id="ARBA00022679"/>
    </source>
</evidence>
<dbReference type="VEuPathDB" id="FungiDB:BTJ68_12756"/>
<evidence type="ECO:0000313" key="3">
    <source>
        <dbReference type="EMBL" id="RMZ07908.1"/>
    </source>
</evidence>
<proteinExistence type="inferred from homology"/>
<dbReference type="AlphaFoldDB" id="A0A3M7H3V7"/>
<dbReference type="Proteomes" id="UP000269539">
    <property type="component" value="Unassembled WGS sequence"/>
</dbReference>
<dbReference type="PANTHER" id="PTHR31623">
    <property type="entry name" value="F21J9.9"/>
    <property type="match status" value="1"/>
</dbReference>
<name>A0A3M7H3V7_HORWE</name>
<dbReference type="Pfam" id="PF02458">
    <property type="entry name" value="Transferase"/>
    <property type="match status" value="1"/>
</dbReference>
<dbReference type="EMBL" id="QWIO01000124">
    <property type="protein sequence ID" value="RMZ07908.1"/>
    <property type="molecule type" value="Genomic_DNA"/>
</dbReference>
<protein>
    <submittedName>
        <fullName evidence="3">Uncharacterized protein</fullName>
    </submittedName>
</protein>
<evidence type="ECO:0000256" key="1">
    <source>
        <dbReference type="ARBA" id="ARBA00009861"/>
    </source>
</evidence>
<evidence type="ECO:0000313" key="4">
    <source>
        <dbReference type="Proteomes" id="UP000269539"/>
    </source>
</evidence>
<dbReference type="InterPro" id="IPR023213">
    <property type="entry name" value="CAT-like_dom_sf"/>
</dbReference>
<comment type="similarity">
    <text evidence="1">Belongs to the plant acyltransferase family.</text>
</comment>
<sequence length="461" mass="51958">METLTSTFKPHRDRCGRPVKLSPIDQIAPRDYNIIYFFFRERPGEEKESIFRNLEQGLQATIAQIPELLCSVAERQGDRDELELVYGRDNGAAISFKDYTSGQSCEQWRHGSFQDLEREHFPYYKLESKLLLSSPELPGGQLRCLAMQANLMLGRNVAAAANGSLSLGSPQLELIDRDTIVSGESDVRLSDLPDWRSVGSVGDSPEVALKGTSWGSAPMPKVRYAVYYISEPNMKRLRDKLTRPNDICPSVVEAVGAFLWSSVLQAREVDSRRYPEAKLSITIDTRARMRNPTVSSSYWGNLSEPNAVARMPTGLLGHSYRADPDKERWRTTLPDAALRIKQATAAVDNTAVRRLVGLLNQMPKATSLTWNVDRWPGPDMLLVCVNKLPFNDIDFGSQLGCSEAFRFTVGDTEGKPDGRCLVLPPRKRDGRGLEVALQYDEQTLDRLRQSTEFAEYFEWRN</sequence>
<accession>A0A3M7H3V7</accession>
<keyword evidence="2" id="KW-0808">Transferase</keyword>
<reference evidence="3 4" key="1">
    <citation type="journal article" date="2018" name="BMC Genomics">
        <title>Genomic evidence for intraspecific hybridization in a clonal and extremely halotolerant yeast.</title>
        <authorList>
            <person name="Gostincar C."/>
            <person name="Stajich J.E."/>
            <person name="Zupancic J."/>
            <person name="Zalar P."/>
            <person name="Gunde-Cimerman N."/>
        </authorList>
    </citation>
    <scope>NUCLEOTIDE SEQUENCE [LARGE SCALE GENOMIC DNA]</scope>
    <source>
        <strain evidence="3 4">EXF-10513</strain>
    </source>
</reference>
<dbReference type="Gene3D" id="3.30.559.10">
    <property type="entry name" value="Chloramphenicol acetyltransferase-like domain"/>
    <property type="match status" value="2"/>
</dbReference>
<gene>
    <name evidence="3" type="ORF">D0864_01896</name>
</gene>
<dbReference type="PANTHER" id="PTHR31623:SF17">
    <property type="entry name" value="F21J9.9"/>
    <property type="match status" value="1"/>
</dbReference>
<comment type="caution">
    <text evidence="3">The sequence shown here is derived from an EMBL/GenBank/DDBJ whole genome shotgun (WGS) entry which is preliminary data.</text>
</comment>